<evidence type="ECO:0000256" key="1">
    <source>
        <dbReference type="SAM" id="MobiDB-lite"/>
    </source>
</evidence>
<name>A0A4S8Q0P0_9ACTN</name>
<accession>A0A4S8Q0P0</accession>
<dbReference type="PANTHER" id="PTHR33627:SF1">
    <property type="entry name" value="TRANSPOSASE"/>
    <property type="match status" value="1"/>
</dbReference>
<feature type="compositionally biased region" description="Polar residues" evidence="1">
    <location>
        <begin position="13"/>
        <end position="22"/>
    </location>
</feature>
<dbReference type="PANTHER" id="PTHR33627">
    <property type="entry name" value="TRANSPOSASE"/>
    <property type="match status" value="1"/>
</dbReference>
<dbReference type="SUPFAM" id="SSF53098">
    <property type="entry name" value="Ribonuclease H-like"/>
    <property type="match status" value="1"/>
</dbReference>
<dbReference type="OrthoDB" id="4954307at2"/>
<comment type="caution">
    <text evidence="3">The sequence shown here is derived from an EMBL/GenBank/DDBJ whole genome shotgun (WGS) entry which is preliminary data.</text>
</comment>
<organism evidence="3 4">
    <name type="scientific">Glycomyces buryatensis</name>
    <dbReference type="NCBI Taxonomy" id="2570927"/>
    <lineage>
        <taxon>Bacteria</taxon>
        <taxon>Bacillati</taxon>
        <taxon>Actinomycetota</taxon>
        <taxon>Actinomycetes</taxon>
        <taxon>Glycomycetales</taxon>
        <taxon>Glycomycetaceae</taxon>
        <taxon>Glycomyces</taxon>
    </lineage>
</organism>
<evidence type="ECO:0000259" key="2">
    <source>
        <dbReference type="Pfam" id="PF13546"/>
    </source>
</evidence>
<evidence type="ECO:0000313" key="4">
    <source>
        <dbReference type="Proteomes" id="UP000308760"/>
    </source>
</evidence>
<dbReference type="InterPro" id="IPR038721">
    <property type="entry name" value="IS701-like_DDE_dom"/>
</dbReference>
<reference evidence="3 4" key="2">
    <citation type="submission" date="2019-05" db="EMBL/GenBank/DDBJ databases">
        <title>Glycomyces buryatensis sp. nov.</title>
        <authorList>
            <person name="Nikitina E."/>
        </authorList>
    </citation>
    <scope>NUCLEOTIDE SEQUENCE [LARGE SCALE GENOMIC DNA]</scope>
    <source>
        <strain evidence="3 4">18</strain>
    </source>
</reference>
<gene>
    <name evidence="3" type="ORF">FAB82_20365</name>
</gene>
<feature type="region of interest" description="Disordered" evidence="1">
    <location>
        <begin position="1"/>
        <end position="24"/>
    </location>
</feature>
<feature type="compositionally biased region" description="Basic and acidic residues" evidence="1">
    <location>
        <begin position="366"/>
        <end position="389"/>
    </location>
</feature>
<dbReference type="InterPro" id="IPR012337">
    <property type="entry name" value="RNaseH-like_sf"/>
</dbReference>
<dbReference type="Pfam" id="PF13546">
    <property type="entry name" value="DDE_5"/>
    <property type="match status" value="1"/>
</dbReference>
<keyword evidence="4" id="KW-1185">Reference proteome</keyword>
<proteinExistence type="predicted"/>
<evidence type="ECO:0000313" key="3">
    <source>
        <dbReference type="EMBL" id="THV37633.1"/>
    </source>
</evidence>
<dbReference type="Proteomes" id="UP000308760">
    <property type="component" value="Unassembled WGS sequence"/>
</dbReference>
<reference evidence="4" key="1">
    <citation type="submission" date="2019-04" db="EMBL/GenBank/DDBJ databases">
        <title>Nocardioides xinjiangensis sp. nov.</title>
        <authorList>
            <person name="Liu S."/>
        </authorList>
    </citation>
    <scope>NUCLEOTIDE SEQUENCE [LARGE SCALE GENOMIC DNA]</scope>
    <source>
        <strain evidence="4">18</strain>
    </source>
</reference>
<dbReference type="AlphaFoldDB" id="A0A4S8Q0P0"/>
<protein>
    <submittedName>
        <fullName evidence="3">IS701 family transposase</fullName>
    </submittedName>
</protein>
<feature type="domain" description="Transposase IS701-like DDE" evidence="2">
    <location>
        <begin position="88"/>
        <end position="229"/>
    </location>
</feature>
<dbReference type="NCBIfam" id="NF033540">
    <property type="entry name" value="transpos_IS701"/>
    <property type="match status" value="1"/>
</dbReference>
<dbReference type="InterPro" id="IPR039365">
    <property type="entry name" value="IS701-like"/>
</dbReference>
<feature type="region of interest" description="Disordered" evidence="1">
    <location>
        <begin position="350"/>
        <end position="425"/>
    </location>
</feature>
<sequence>MRLPSVTGKPCSPTGSPISSAMRNVRAVPASSTSRMSTRLPIAPLCERCVEASGSRSVPGWLCRISHMRASLCDCLAAGRLQRSECHVARGLRVLAVGETGDVKKGAATVGVQRQYSGTAGRIENCQLAVYLALATAAGHAAIDVRLYLPKVWADDARRRERAGVPELDAFQTKPELAADMIEAALDAGVGADFATGDEAYGINPVLRSRLQQRRLSYVLAIARTTPVILGTGKATAETALGQVPGAAWQTRSAGAGAKGLRRYDWAWVDLDPEGGGQAGLLARRNRTTGEIAYDLTWTATPVPLQTLVTVAGMRWRIEATFQGAKELAALDEHQVRTLDLLAPVGHPRRARVRLPRHHPRHRDHRDRFGHDPIDLQRDPPPHGHDDAAPRLGASSAGRPGDAATKPPPNASTTSDTHPRRLKRG</sequence>
<feature type="compositionally biased region" description="Basic residues" evidence="1">
    <location>
        <begin position="350"/>
        <end position="365"/>
    </location>
</feature>
<dbReference type="EMBL" id="STGY01000069">
    <property type="protein sequence ID" value="THV37633.1"/>
    <property type="molecule type" value="Genomic_DNA"/>
</dbReference>